<keyword evidence="1" id="KW-0472">Membrane</keyword>
<dbReference type="PANTHER" id="PTHR30354">
    <property type="entry name" value="GNT FAMILY GLUCONATE TRANSPORTER"/>
    <property type="match status" value="1"/>
</dbReference>
<dbReference type="PANTHER" id="PTHR30354:SF26">
    <property type="entry name" value="TRANSPORTER, PUTATIVE-RELATED"/>
    <property type="match status" value="1"/>
</dbReference>
<dbReference type="GO" id="GO:0015128">
    <property type="term" value="F:gluconate transmembrane transporter activity"/>
    <property type="evidence" value="ECO:0007669"/>
    <property type="project" value="InterPro"/>
</dbReference>
<organism evidence="2 3">
    <name type="scientific">Bacillus cereus</name>
    <dbReference type="NCBI Taxonomy" id="1396"/>
    <lineage>
        <taxon>Bacteria</taxon>
        <taxon>Bacillati</taxon>
        <taxon>Bacillota</taxon>
        <taxon>Bacilli</taxon>
        <taxon>Bacillales</taxon>
        <taxon>Bacillaceae</taxon>
        <taxon>Bacillus</taxon>
        <taxon>Bacillus cereus group</taxon>
    </lineage>
</organism>
<evidence type="ECO:0000313" key="2">
    <source>
        <dbReference type="EMBL" id="TKJ06543.1"/>
    </source>
</evidence>
<dbReference type="Proteomes" id="UP000308444">
    <property type="component" value="Unassembled WGS sequence"/>
</dbReference>
<sequence>GGGFKQILIDSGVGNAIAQMSEHLALSPIVLAFIVAGLIRIATGSATVALTTAAGIVSPIVENTTGVNLELLVIATGAGALMFSHVNDAGFWMVKEYLGLTVKETFKTWTVLETLLSFIAFGGVLLLDMFV</sequence>
<dbReference type="InterPro" id="IPR003474">
    <property type="entry name" value="Glcn_transporter"/>
</dbReference>
<reference evidence="2 3" key="1">
    <citation type="journal article" date="2019" name="Environ. Microbiol.">
        <title>An active ?-lactamase is a part of an orchestrated cell wall stress resistance network of Bacillus subtilis and related rhizosphere species.</title>
        <authorList>
            <person name="Bucher T."/>
            <person name="Keren-Paz A."/>
            <person name="Hausser J."/>
            <person name="Olender T."/>
            <person name="Cytryn E."/>
            <person name="Kolodkin-Gal I."/>
        </authorList>
    </citation>
    <scope>NUCLEOTIDE SEQUENCE [LARGE SCALE GENOMIC DNA]</scope>
    <source>
        <strain evidence="2 3">I32</strain>
    </source>
</reference>
<keyword evidence="1" id="KW-0812">Transmembrane</keyword>
<dbReference type="Pfam" id="PF02447">
    <property type="entry name" value="GntP_permease"/>
    <property type="match status" value="1"/>
</dbReference>
<feature type="non-terminal residue" evidence="2">
    <location>
        <position position="1"/>
    </location>
</feature>
<feature type="transmembrane region" description="Helical" evidence="1">
    <location>
        <begin position="69"/>
        <end position="86"/>
    </location>
</feature>
<protein>
    <submittedName>
        <fullName evidence="2">Gluconate permease GntP</fullName>
    </submittedName>
</protein>
<feature type="transmembrane region" description="Helical" evidence="1">
    <location>
        <begin position="29"/>
        <end position="57"/>
    </location>
</feature>
<gene>
    <name evidence="2" type="primary">gntP</name>
    <name evidence="2" type="ORF">FC695_05950</name>
</gene>
<dbReference type="EMBL" id="SZOH01000315">
    <property type="protein sequence ID" value="TKJ06543.1"/>
    <property type="molecule type" value="Genomic_DNA"/>
</dbReference>
<keyword evidence="1" id="KW-1133">Transmembrane helix</keyword>
<dbReference type="AlphaFoldDB" id="A0A9X9ADB3"/>
<proteinExistence type="predicted"/>
<name>A0A9X9ADB3_BACCE</name>
<dbReference type="GO" id="GO:0005886">
    <property type="term" value="C:plasma membrane"/>
    <property type="evidence" value="ECO:0007669"/>
    <property type="project" value="TreeGrafter"/>
</dbReference>
<evidence type="ECO:0000256" key="1">
    <source>
        <dbReference type="SAM" id="Phobius"/>
    </source>
</evidence>
<feature type="transmembrane region" description="Helical" evidence="1">
    <location>
        <begin position="106"/>
        <end position="127"/>
    </location>
</feature>
<accession>A0A9X9ADB3</accession>
<comment type="caution">
    <text evidence="2">The sequence shown here is derived from an EMBL/GenBank/DDBJ whole genome shotgun (WGS) entry which is preliminary data.</text>
</comment>
<evidence type="ECO:0000313" key="3">
    <source>
        <dbReference type="Proteomes" id="UP000308444"/>
    </source>
</evidence>